<evidence type="ECO:0000313" key="10">
    <source>
        <dbReference type="Proteomes" id="UP000094801"/>
    </source>
</evidence>
<organism evidence="9 10">
    <name type="scientific">[Candida] arabinofermentans NRRL YB-2248</name>
    <dbReference type="NCBI Taxonomy" id="983967"/>
    <lineage>
        <taxon>Eukaryota</taxon>
        <taxon>Fungi</taxon>
        <taxon>Dikarya</taxon>
        <taxon>Ascomycota</taxon>
        <taxon>Saccharomycotina</taxon>
        <taxon>Pichiomycetes</taxon>
        <taxon>Pichiales</taxon>
        <taxon>Pichiaceae</taxon>
        <taxon>Ogataea</taxon>
        <taxon>Ogataea/Candida clade</taxon>
    </lineage>
</organism>
<dbReference type="InterPro" id="IPR029149">
    <property type="entry name" value="Creatin/AminoP/Spt16_N"/>
</dbReference>
<dbReference type="Pfam" id="PF16188">
    <property type="entry name" value="Peptidase_M24_C"/>
    <property type="match status" value="1"/>
</dbReference>
<keyword evidence="3" id="KW-0479">Metal-binding</keyword>
<keyword evidence="5" id="KW-0464">Manganese</keyword>
<dbReference type="EMBL" id="KV453847">
    <property type="protein sequence ID" value="ODV88098.1"/>
    <property type="molecule type" value="Genomic_DNA"/>
</dbReference>
<evidence type="ECO:0000313" key="9">
    <source>
        <dbReference type="EMBL" id="ODV88098.1"/>
    </source>
</evidence>
<accession>A0A1E4T8V4</accession>
<evidence type="ECO:0000259" key="8">
    <source>
        <dbReference type="Pfam" id="PF16188"/>
    </source>
</evidence>
<dbReference type="FunFam" id="3.90.230.10:FF:000007">
    <property type="entry name" value="Xaa-Pro aminopeptidase P"/>
    <property type="match status" value="1"/>
</dbReference>
<name>A0A1E4T8V4_9ASCO</name>
<protein>
    <recommendedName>
        <fullName evidence="11">Aminopeptidase P N-terminal domain-containing protein</fullName>
    </recommendedName>
</protein>
<dbReference type="AlphaFoldDB" id="A0A1E4T8V4"/>
<comment type="similarity">
    <text evidence="2">Belongs to the peptidase M24B family.</text>
</comment>
<dbReference type="InterPro" id="IPR050422">
    <property type="entry name" value="X-Pro_aminopeptidase_P"/>
</dbReference>
<dbReference type="InterPro" id="IPR036005">
    <property type="entry name" value="Creatinase/aminopeptidase-like"/>
</dbReference>
<dbReference type="FunFam" id="3.40.350.10:FF:000003">
    <property type="entry name" value="Xaa-pro aminopeptidase P"/>
    <property type="match status" value="1"/>
</dbReference>
<feature type="domain" description="Peptidase M24" evidence="6">
    <location>
        <begin position="439"/>
        <end position="628"/>
    </location>
</feature>
<dbReference type="SUPFAM" id="SSF53092">
    <property type="entry name" value="Creatinase/prolidase N-terminal domain"/>
    <property type="match status" value="1"/>
</dbReference>
<dbReference type="PANTHER" id="PTHR43763">
    <property type="entry name" value="XAA-PRO AMINOPEPTIDASE 1"/>
    <property type="match status" value="1"/>
</dbReference>
<dbReference type="SUPFAM" id="SSF55920">
    <property type="entry name" value="Creatinase/aminopeptidase"/>
    <property type="match status" value="1"/>
</dbReference>
<dbReference type="OrthoDB" id="9995434at2759"/>
<evidence type="ECO:0008006" key="11">
    <source>
        <dbReference type="Google" id="ProtNLM"/>
    </source>
</evidence>
<dbReference type="InterPro" id="IPR000994">
    <property type="entry name" value="Pept_M24"/>
</dbReference>
<comment type="cofactor">
    <cofactor evidence="1">
        <name>Mn(2+)</name>
        <dbReference type="ChEBI" id="CHEBI:29035"/>
    </cofactor>
</comment>
<keyword evidence="4" id="KW-0378">Hydrolase</keyword>
<dbReference type="Pfam" id="PF16189">
    <property type="entry name" value="Creatinase_N_2"/>
    <property type="match status" value="1"/>
</dbReference>
<evidence type="ECO:0000256" key="2">
    <source>
        <dbReference type="ARBA" id="ARBA00008766"/>
    </source>
</evidence>
<evidence type="ECO:0000259" key="6">
    <source>
        <dbReference type="Pfam" id="PF00557"/>
    </source>
</evidence>
<dbReference type="Pfam" id="PF00557">
    <property type="entry name" value="Peptidase_M24"/>
    <property type="match status" value="1"/>
</dbReference>
<dbReference type="PANTHER" id="PTHR43763:SF6">
    <property type="entry name" value="XAA-PRO AMINOPEPTIDASE 1"/>
    <property type="match status" value="1"/>
</dbReference>
<dbReference type="STRING" id="983967.A0A1E4T8V4"/>
<keyword evidence="10" id="KW-1185">Reference proteome</keyword>
<proteinExistence type="inferred from homology"/>
<evidence type="ECO:0000256" key="4">
    <source>
        <dbReference type="ARBA" id="ARBA00022801"/>
    </source>
</evidence>
<gene>
    <name evidence="9" type="ORF">CANARDRAFT_20819</name>
</gene>
<dbReference type="GO" id="GO:0005737">
    <property type="term" value="C:cytoplasm"/>
    <property type="evidence" value="ECO:0007669"/>
    <property type="project" value="UniProtKB-ARBA"/>
</dbReference>
<dbReference type="InterPro" id="IPR032416">
    <property type="entry name" value="Peptidase_M24_C"/>
</dbReference>
<dbReference type="Proteomes" id="UP000094801">
    <property type="component" value="Unassembled WGS sequence"/>
</dbReference>
<evidence type="ECO:0000256" key="3">
    <source>
        <dbReference type="ARBA" id="ARBA00022723"/>
    </source>
</evidence>
<dbReference type="Pfam" id="PF01321">
    <property type="entry name" value="Creatinase_N"/>
    <property type="match status" value="1"/>
</dbReference>
<feature type="domain" description="Peptidase M24 C-terminal" evidence="8">
    <location>
        <begin position="635"/>
        <end position="696"/>
    </location>
</feature>
<dbReference type="InterPro" id="IPR000587">
    <property type="entry name" value="Creatinase_N"/>
</dbReference>
<dbReference type="Gene3D" id="3.90.230.10">
    <property type="entry name" value="Creatinase/methionine aminopeptidase superfamily"/>
    <property type="match status" value="1"/>
</dbReference>
<feature type="domain" description="Creatinase N-terminal" evidence="7">
    <location>
        <begin position="93"/>
        <end position="219"/>
    </location>
</feature>
<reference evidence="10" key="1">
    <citation type="submission" date="2016-04" db="EMBL/GenBank/DDBJ databases">
        <title>Comparative genomics of biotechnologically important yeasts.</title>
        <authorList>
            <consortium name="DOE Joint Genome Institute"/>
            <person name="Riley R."/>
            <person name="Haridas S."/>
            <person name="Wolfe K.H."/>
            <person name="Lopes M.R."/>
            <person name="Hittinger C.T."/>
            <person name="Goker M."/>
            <person name="Salamov A."/>
            <person name="Wisecaver J."/>
            <person name="Long T.M."/>
            <person name="Aerts A.L."/>
            <person name="Barry K."/>
            <person name="Choi C."/>
            <person name="Clum A."/>
            <person name="Coughlan A.Y."/>
            <person name="Deshpande S."/>
            <person name="Douglass A.P."/>
            <person name="Hanson S.J."/>
            <person name="Klenk H.-P."/>
            <person name="Labutti K."/>
            <person name="Lapidus A."/>
            <person name="Lindquist E."/>
            <person name="Lipzen A."/>
            <person name="Meier-Kolthoff J.P."/>
            <person name="Ohm R.A."/>
            <person name="Otillar R.P."/>
            <person name="Pangilinan J."/>
            <person name="Peng Y."/>
            <person name="Rokas A."/>
            <person name="Rosa C.A."/>
            <person name="Scheuner C."/>
            <person name="Sibirny A.A."/>
            <person name="Slot J.C."/>
            <person name="Stielow J.B."/>
            <person name="Sun H."/>
            <person name="Kurtzman C.P."/>
            <person name="Blackwell M."/>
            <person name="Grigoriev I.V."/>
            <person name="Jeffries T.W."/>
        </authorList>
    </citation>
    <scope>NUCLEOTIDE SEQUENCE [LARGE SCALE GENOMIC DNA]</scope>
    <source>
        <strain evidence="10">NRRL YB-2248</strain>
    </source>
</reference>
<dbReference type="GO" id="GO:0016787">
    <property type="term" value="F:hydrolase activity"/>
    <property type="evidence" value="ECO:0007669"/>
    <property type="project" value="UniProtKB-KW"/>
</dbReference>
<dbReference type="GO" id="GO:0046872">
    <property type="term" value="F:metal ion binding"/>
    <property type="evidence" value="ECO:0007669"/>
    <property type="project" value="UniProtKB-KW"/>
</dbReference>
<evidence type="ECO:0000256" key="1">
    <source>
        <dbReference type="ARBA" id="ARBA00001936"/>
    </source>
</evidence>
<dbReference type="Gene3D" id="3.40.350.10">
    <property type="entry name" value="Creatinase/prolidase N-terminal domain"/>
    <property type="match status" value="2"/>
</dbReference>
<sequence length="700" mass="79676">MAPRAFDFNAGDLSSDESLSNDNALDGGKIRLVTSQEKSTSCFDTLKSLFQSKTDSNDTSSLTSIDSDSELDFVHEKFNPISTDSTQFDSSSRLSNLRSLMIKYKVDCYIIPSEDEHQSEYTAAKDQRREFISGFTGSAGVAIVTLNEAALSTDGRYFLQASKQLDNNWTLLKQGVKGYPTWQEWCLQKTNVSKYKTICLDPRLIGFKTGIYFKEKCFELNLNFQPLMTNLVDRTMILENYKPKLPINNDIFIHDLKFAGEKTQDKIKRLRSFLKEKSAFAYVVSQLEEIAWLFNLRGNDIPYNPVFFSYAIITLDSISLFLDKSKLNLQVETYLNDNLTNLKIFRYSQFWDELPAISNPSSKTIYLSNYPNYALYLNVPGTLEVKNRSIITEFKGIKNQIEIKGHKFAQLKDSIALIRTFAWLDSHLSLTTTVQETTTIDEIKAGKKAEYFRSLMPEYNGLSFETISSSGSNSSIIHYAPTTDDFSIIDPKKIYLCDSGAQYLDGTTDITRTIHFQKPSLNEIEKYTLVLKGHLNVAMLNFKYGTPSSYIDSLARKPLRDAGNWNYNHGTGHGIDTFICVHSGPCGLSPIETSYNYKPLEPGNLISDEPGYYLDNEFGIRIESDLLVIKGDDGLLKFDYLTLVPFCRKLIDLTLLESEQIEWINKFNEKIRLLVLPYLVKVGDERAIKWLVKETEVLTL</sequence>
<evidence type="ECO:0000256" key="5">
    <source>
        <dbReference type="ARBA" id="ARBA00023211"/>
    </source>
</evidence>
<evidence type="ECO:0000259" key="7">
    <source>
        <dbReference type="Pfam" id="PF01321"/>
    </source>
</evidence>